<evidence type="ECO:0000313" key="1">
    <source>
        <dbReference type="EMBL" id="QNT57799.1"/>
    </source>
</evidence>
<proteinExistence type="predicted"/>
<sequence>MKYDFDLAWGLPVPGTDKVAKRAALRPLTIGGELRAQAAIEEIGGAEAQTENGKTAALMAETMAYWAEQLTVDGIAPEQLTAAYLLENLTGEDYGIILAAQDALRVKYTAAGAAPTGTAAAAWTKRAAEATATATETTANP</sequence>
<dbReference type="EMBL" id="CP060414">
    <property type="protein sequence ID" value="QNT57799.1"/>
    <property type="molecule type" value="Genomic_DNA"/>
</dbReference>
<keyword evidence="2" id="KW-1185">Reference proteome</keyword>
<organism evidence="1 2">
    <name type="scientific">Neisseria musculi</name>
    <dbReference type="NCBI Taxonomy" id="1815583"/>
    <lineage>
        <taxon>Bacteria</taxon>
        <taxon>Pseudomonadati</taxon>
        <taxon>Pseudomonadota</taxon>
        <taxon>Betaproteobacteria</taxon>
        <taxon>Neisseriales</taxon>
        <taxon>Neisseriaceae</taxon>
        <taxon>Neisseria</taxon>
    </lineage>
</organism>
<name>A0A7H1M834_9NEIS</name>
<reference evidence="1" key="1">
    <citation type="submission" date="2024-06" db="EMBL/GenBank/DDBJ databases">
        <title>Complete Genome Sequence of mouse commensal type strain Neisseria musculi.</title>
        <authorList>
            <person name="Thapa E."/>
            <person name="Aluvathingal J."/>
            <person name="Nadendla S."/>
            <person name="Mehta A."/>
            <person name="Tettelin H."/>
            <person name="Weyand N.J."/>
        </authorList>
    </citation>
    <scope>NUCLEOTIDE SEQUENCE</scope>
    <source>
        <strain evidence="1">NW831</strain>
    </source>
</reference>
<evidence type="ECO:0000313" key="2">
    <source>
        <dbReference type="Proteomes" id="UP000516412"/>
    </source>
</evidence>
<gene>
    <name evidence="1" type="ORF">H7A79_1103</name>
</gene>
<protein>
    <submittedName>
        <fullName evidence="1">Uncharacterized protein</fullName>
    </submittedName>
</protein>
<accession>A0A7H1M834</accession>
<dbReference type="Proteomes" id="UP000516412">
    <property type="component" value="Chromosome"/>
</dbReference>
<dbReference type="RefSeq" id="WP_187001363.1">
    <property type="nucleotide sequence ID" value="NZ_CP060414.2"/>
</dbReference>
<dbReference type="AlphaFoldDB" id="A0A7H1M834"/>
<dbReference type="KEGG" id="nmus:H7A79_1103"/>